<keyword evidence="1" id="KW-0472">Membrane</keyword>
<evidence type="ECO:0000313" key="2">
    <source>
        <dbReference type="EMBL" id="TEB07861.1"/>
    </source>
</evidence>
<feature type="transmembrane region" description="Helical" evidence="1">
    <location>
        <begin position="48"/>
        <end position="68"/>
    </location>
</feature>
<dbReference type="RefSeq" id="WP_190239644.1">
    <property type="nucleotide sequence ID" value="NZ_QFGA01000001.1"/>
</dbReference>
<comment type="caution">
    <text evidence="2">The sequence shown here is derived from an EMBL/GenBank/DDBJ whole genome shotgun (WGS) entry which is preliminary data.</text>
</comment>
<accession>A0A4Y7RGF8</accession>
<sequence>MAKLRKLMGVLLGLLLFVPVGTAIWLGFEPMSAVITYSWGTSIITSEVKSFMVNPPLIFFLGALAYSLYTKANGFIIAAALSFFYSFLTLWLVWSGGRGEWYGLLFYAVIFTIVGLGGASAAALVRFLYHKIKKGD</sequence>
<feature type="transmembrane region" description="Helical" evidence="1">
    <location>
        <begin position="75"/>
        <end position="94"/>
    </location>
</feature>
<protein>
    <submittedName>
        <fullName evidence="2">Uncharacterized protein</fullName>
    </submittedName>
</protein>
<gene>
    <name evidence="2" type="ORF">Psch_01416</name>
</gene>
<keyword evidence="3" id="KW-1185">Reference proteome</keyword>
<feature type="transmembrane region" description="Helical" evidence="1">
    <location>
        <begin position="106"/>
        <end position="129"/>
    </location>
</feature>
<keyword evidence="1" id="KW-1133">Transmembrane helix</keyword>
<organism evidence="2 3">
    <name type="scientific">Pelotomaculum schinkii</name>
    <dbReference type="NCBI Taxonomy" id="78350"/>
    <lineage>
        <taxon>Bacteria</taxon>
        <taxon>Bacillati</taxon>
        <taxon>Bacillota</taxon>
        <taxon>Clostridia</taxon>
        <taxon>Eubacteriales</taxon>
        <taxon>Desulfotomaculaceae</taxon>
        <taxon>Pelotomaculum</taxon>
    </lineage>
</organism>
<reference evidence="2 3" key="1">
    <citation type="journal article" date="2018" name="Environ. Microbiol.">
        <title>Novel energy conservation strategies and behaviour of Pelotomaculum schinkii driving syntrophic propionate catabolism.</title>
        <authorList>
            <person name="Hidalgo-Ahumada C.A.P."/>
            <person name="Nobu M.K."/>
            <person name="Narihiro T."/>
            <person name="Tamaki H."/>
            <person name="Liu W.T."/>
            <person name="Kamagata Y."/>
            <person name="Stams A.J.M."/>
            <person name="Imachi H."/>
            <person name="Sousa D.Z."/>
        </authorList>
    </citation>
    <scope>NUCLEOTIDE SEQUENCE [LARGE SCALE GENOMIC DNA]</scope>
    <source>
        <strain evidence="2 3">HH</strain>
    </source>
</reference>
<dbReference type="AlphaFoldDB" id="A0A4Y7RGF8"/>
<feature type="transmembrane region" description="Helical" evidence="1">
    <location>
        <begin position="7"/>
        <end position="28"/>
    </location>
</feature>
<proteinExistence type="predicted"/>
<evidence type="ECO:0000256" key="1">
    <source>
        <dbReference type="SAM" id="Phobius"/>
    </source>
</evidence>
<evidence type="ECO:0000313" key="3">
    <source>
        <dbReference type="Proteomes" id="UP000298324"/>
    </source>
</evidence>
<dbReference type="EMBL" id="QFGA01000001">
    <property type="protein sequence ID" value="TEB07861.1"/>
    <property type="molecule type" value="Genomic_DNA"/>
</dbReference>
<name>A0A4Y7RGF8_9FIRM</name>
<keyword evidence="1" id="KW-0812">Transmembrane</keyword>
<dbReference type="Proteomes" id="UP000298324">
    <property type="component" value="Unassembled WGS sequence"/>
</dbReference>